<comment type="function">
    <text evidence="8">Component of the signal peptidase complex (SPC) which catalyzes the cleavage of N-terminal signal sequences from nascent proteins as they are translocated into the lumen of the endoplasmic reticulum. Enhances the enzymatic activity of SPC and facilitates the interactions between different components of the translocation site.</text>
</comment>
<sequence length="243" mass="26620">MAPNETSTQPSSPQSATKASSRRASSASPEKPPGPLSITTVPSERETIKVNNANATDLKNACDDALKRYLSRPNLFKQIHLHTDVKLTLGWTSVFVAAATGLYGWKTEFEQAKPAVWAGFILYAILTTLQTLYAYFVEGDVIFVGRRKSFCKRIFTEKITISSRTTPVSSPAPIASPSNAPSYSLNITYLQSTSGGKSLLCKNRTQGSQEYSVFFDEKGVMAQEIFERWVGELVEAAMEGKST</sequence>
<dbReference type="PANTHER" id="PTHR13085:SF0">
    <property type="entry name" value="SIGNAL PEPTIDASE COMPLEX SUBUNIT 2"/>
    <property type="match status" value="1"/>
</dbReference>
<dbReference type="Pfam" id="PF06703">
    <property type="entry name" value="SPC25"/>
    <property type="match status" value="1"/>
</dbReference>
<organism evidence="11 12">
    <name type="scientific">Pisolithus microcarpus 441</name>
    <dbReference type="NCBI Taxonomy" id="765257"/>
    <lineage>
        <taxon>Eukaryota</taxon>
        <taxon>Fungi</taxon>
        <taxon>Dikarya</taxon>
        <taxon>Basidiomycota</taxon>
        <taxon>Agaricomycotina</taxon>
        <taxon>Agaricomycetes</taxon>
        <taxon>Agaricomycetidae</taxon>
        <taxon>Boletales</taxon>
        <taxon>Sclerodermatineae</taxon>
        <taxon>Pisolithaceae</taxon>
        <taxon>Pisolithus</taxon>
    </lineage>
</organism>
<comment type="similarity">
    <text evidence="2">Belongs to the SPCS2 family.</text>
</comment>
<dbReference type="STRING" id="765257.A0A0C9Z544"/>
<keyword evidence="4 10" id="KW-0812">Transmembrane</keyword>
<evidence type="ECO:0000256" key="7">
    <source>
        <dbReference type="ARBA" id="ARBA00023136"/>
    </source>
</evidence>
<evidence type="ECO:0000256" key="10">
    <source>
        <dbReference type="SAM" id="Phobius"/>
    </source>
</evidence>
<dbReference type="GO" id="GO:0006465">
    <property type="term" value="P:signal peptide processing"/>
    <property type="evidence" value="ECO:0007669"/>
    <property type="project" value="InterPro"/>
</dbReference>
<comment type="subcellular location">
    <subcellularLocation>
        <location evidence="1">Endoplasmic reticulum membrane</location>
        <topology evidence="1">Multi-pass membrane protein</topology>
    </subcellularLocation>
</comment>
<evidence type="ECO:0000256" key="5">
    <source>
        <dbReference type="ARBA" id="ARBA00022824"/>
    </source>
</evidence>
<evidence type="ECO:0000256" key="6">
    <source>
        <dbReference type="ARBA" id="ARBA00022989"/>
    </source>
</evidence>
<evidence type="ECO:0000256" key="9">
    <source>
        <dbReference type="SAM" id="MobiDB-lite"/>
    </source>
</evidence>
<feature type="transmembrane region" description="Helical" evidence="10">
    <location>
        <begin position="87"/>
        <end position="105"/>
    </location>
</feature>
<dbReference type="GO" id="GO:0045047">
    <property type="term" value="P:protein targeting to ER"/>
    <property type="evidence" value="ECO:0007669"/>
    <property type="project" value="TreeGrafter"/>
</dbReference>
<dbReference type="GO" id="GO:0005787">
    <property type="term" value="C:signal peptidase complex"/>
    <property type="evidence" value="ECO:0007669"/>
    <property type="project" value="InterPro"/>
</dbReference>
<evidence type="ECO:0000256" key="8">
    <source>
        <dbReference type="ARBA" id="ARBA00045608"/>
    </source>
</evidence>
<dbReference type="OrthoDB" id="29558at2759"/>
<feature type="compositionally biased region" description="Low complexity" evidence="9">
    <location>
        <begin position="1"/>
        <end position="28"/>
    </location>
</feature>
<keyword evidence="6 10" id="KW-1133">Transmembrane helix</keyword>
<accession>A0A0C9Z544</accession>
<dbReference type="AlphaFoldDB" id="A0A0C9Z544"/>
<evidence type="ECO:0000256" key="4">
    <source>
        <dbReference type="ARBA" id="ARBA00022692"/>
    </source>
</evidence>
<dbReference type="EMBL" id="KN833753">
    <property type="protein sequence ID" value="KIK21304.1"/>
    <property type="molecule type" value="Genomic_DNA"/>
</dbReference>
<evidence type="ECO:0000313" key="12">
    <source>
        <dbReference type="Proteomes" id="UP000054018"/>
    </source>
</evidence>
<keyword evidence="5" id="KW-0256">Endoplasmic reticulum</keyword>
<dbReference type="InterPro" id="IPR009582">
    <property type="entry name" value="Spc2/SPCS2"/>
</dbReference>
<evidence type="ECO:0000256" key="1">
    <source>
        <dbReference type="ARBA" id="ARBA00004477"/>
    </source>
</evidence>
<evidence type="ECO:0000313" key="11">
    <source>
        <dbReference type="EMBL" id="KIK21304.1"/>
    </source>
</evidence>
<keyword evidence="7 10" id="KW-0472">Membrane</keyword>
<dbReference type="PANTHER" id="PTHR13085">
    <property type="entry name" value="MICROSOMAL SIGNAL PEPTIDASE 25 KDA SUBUNIT"/>
    <property type="match status" value="1"/>
</dbReference>
<reference evidence="12" key="2">
    <citation type="submission" date="2015-01" db="EMBL/GenBank/DDBJ databases">
        <title>Evolutionary Origins and Diversification of the Mycorrhizal Mutualists.</title>
        <authorList>
            <consortium name="DOE Joint Genome Institute"/>
            <consortium name="Mycorrhizal Genomics Consortium"/>
            <person name="Kohler A."/>
            <person name="Kuo A."/>
            <person name="Nagy L.G."/>
            <person name="Floudas D."/>
            <person name="Copeland A."/>
            <person name="Barry K.W."/>
            <person name="Cichocki N."/>
            <person name="Veneault-Fourrey C."/>
            <person name="LaButti K."/>
            <person name="Lindquist E.A."/>
            <person name="Lipzen A."/>
            <person name="Lundell T."/>
            <person name="Morin E."/>
            <person name="Murat C."/>
            <person name="Riley R."/>
            <person name="Ohm R."/>
            <person name="Sun H."/>
            <person name="Tunlid A."/>
            <person name="Henrissat B."/>
            <person name="Grigoriev I.V."/>
            <person name="Hibbett D.S."/>
            <person name="Martin F."/>
        </authorList>
    </citation>
    <scope>NUCLEOTIDE SEQUENCE [LARGE SCALE GENOMIC DNA]</scope>
    <source>
        <strain evidence="12">441</strain>
    </source>
</reference>
<keyword evidence="12" id="KW-1185">Reference proteome</keyword>
<reference evidence="11 12" key="1">
    <citation type="submission" date="2014-04" db="EMBL/GenBank/DDBJ databases">
        <authorList>
            <consortium name="DOE Joint Genome Institute"/>
            <person name="Kuo A."/>
            <person name="Kohler A."/>
            <person name="Costa M.D."/>
            <person name="Nagy L.G."/>
            <person name="Floudas D."/>
            <person name="Copeland A."/>
            <person name="Barry K.W."/>
            <person name="Cichocki N."/>
            <person name="Veneault-Fourrey C."/>
            <person name="LaButti K."/>
            <person name="Lindquist E.A."/>
            <person name="Lipzen A."/>
            <person name="Lundell T."/>
            <person name="Morin E."/>
            <person name="Murat C."/>
            <person name="Sun H."/>
            <person name="Tunlid A."/>
            <person name="Henrissat B."/>
            <person name="Grigoriev I.V."/>
            <person name="Hibbett D.S."/>
            <person name="Martin F."/>
            <person name="Nordberg H.P."/>
            <person name="Cantor M.N."/>
            <person name="Hua S.X."/>
        </authorList>
    </citation>
    <scope>NUCLEOTIDE SEQUENCE [LARGE SCALE GENOMIC DNA]</scope>
    <source>
        <strain evidence="11 12">441</strain>
    </source>
</reference>
<dbReference type="Proteomes" id="UP000054018">
    <property type="component" value="Unassembled WGS sequence"/>
</dbReference>
<feature type="transmembrane region" description="Helical" evidence="10">
    <location>
        <begin position="117"/>
        <end position="137"/>
    </location>
</feature>
<evidence type="ECO:0000256" key="2">
    <source>
        <dbReference type="ARBA" id="ARBA00007324"/>
    </source>
</evidence>
<name>A0A0C9Z544_9AGAM</name>
<dbReference type="HOGENOM" id="CLU_080518_1_0_1"/>
<proteinExistence type="inferred from homology"/>
<feature type="region of interest" description="Disordered" evidence="9">
    <location>
        <begin position="1"/>
        <end position="40"/>
    </location>
</feature>
<evidence type="ECO:0000256" key="3">
    <source>
        <dbReference type="ARBA" id="ARBA00017057"/>
    </source>
</evidence>
<protein>
    <recommendedName>
        <fullName evidence="3">Signal peptidase complex subunit 2</fullName>
    </recommendedName>
</protein>
<gene>
    <name evidence="11" type="ORF">PISMIDRAFT_104401</name>
</gene>